<proteinExistence type="predicted"/>
<sequence>MDSSNSASTTNAMNILQQFSQLLSLQHSLAATGKTTSTKMDPSMFGFPKLEKLQESSATQVSSPPMSPQRNESSDLLREISDLLSSHQNLKSQVSPLPSSTETSPFKMFNDFGMDFLPSPTTRQYKVAVNRESSKPLQDWMNANISHPYPKPHNVQQLSKQTGYSNKQIRNWFTNARRRYEIQCGTNPLPWIKKEAPNMCRGSVSSSPISTSEGSCETSLI</sequence>
<dbReference type="WBParaSite" id="ES5_v2.g24045.t1">
    <property type="protein sequence ID" value="ES5_v2.g24045.t1"/>
    <property type="gene ID" value="ES5_v2.g24045"/>
</dbReference>
<dbReference type="Proteomes" id="UP000887579">
    <property type="component" value="Unplaced"/>
</dbReference>
<protein>
    <submittedName>
        <fullName evidence="2">Homeobox domain-containing protein</fullName>
    </submittedName>
</protein>
<evidence type="ECO:0000313" key="1">
    <source>
        <dbReference type="Proteomes" id="UP000887579"/>
    </source>
</evidence>
<organism evidence="1 2">
    <name type="scientific">Panagrolaimus sp. ES5</name>
    <dbReference type="NCBI Taxonomy" id="591445"/>
    <lineage>
        <taxon>Eukaryota</taxon>
        <taxon>Metazoa</taxon>
        <taxon>Ecdysozoa</taxon>
        <taxon>Nematoda</taxon>
        <taxon>Chromadorea</taxon>
        <taxon>Rhabditida</taxon>
        <taxon>Tylenchina</taxon>
        <taxon>Panagrolaimomorpha</taxon>
        <taxon>Panagrolaimoidea</taxon>
        <taxon>Panagrolaimidae</taxon>
        <taxon>Panagrolaimus</taxon>
    </lineage>
</organism>
<evidence type="ECO:0000313" key="2">
    <source>
        <dbReference type="WBParaSite" id="ES5_v2.g24045.t1"/>
    </source>
</evidence>
<name>A0AC34G3I3_9BILA</name>
<accession>A0AC34G3I3</accession>
<reference evidence="2" key="1">
    <citation type="submission" date="2022-11" db="UniProtKB">
        <authorList>
            <consortium name="WormBaseParasite"/>
        </authorList>
    </citation>
    <scope>IDENTIFICATION</scope>
</reference>